<gene>
    <name evidence="1" type="ORF">SAMN05661012_05139</name>
    <name evidence="2" type="ORF">SR876_04805</name>
</gene>
<protein>
    <submittedName>
        <fullName evidence="1">Uncharacterized protein</fullName>
    </submittedName>
</protein>
<dbReference type="Proteomes" id="UP000183788">
    <property type="component" value="Unassembled WGS sequence"/>
</dbReference>
<name>A0A1K1SBM3_9BACT</name>
<dbReference type="OrthoDB" id="658548at2"/>
<evidence type="ECO:0000313" key="2">
    <source>
        <dbReference type="EMBL" id="WQG90806.1"/>
    </source>
</evidence>
<keyword evidence="4" id="KW-1185">Reference proteome</keyword>
<sequence>MEEVAIKEFISIYQYVIFSQLRAIFDSPEPPYKEGFPDSLIRYKRVSTDGNASWGMIAELLENSNLSEMPQVLSEFFFIKPFCIKDRFVLFGRDNGLFKMGLDLVTRKVILYDEMEGEYTYIADSESGFLDYLRIYLEYRLMPNEIKFDEKVNLMFKEKVIAAVGGDEYKDYYRFVFPTKKDSENTLIVFPFKL</sequence>
<evidence type="ECO:0000313" key="1">
    <source>
        <dbReference type="EMBL" id="SFW81769.1"/>
    </source>
</evidence>
<dbReference type="EMBL" id="CP140154">
    <property type="protein sequence ID" value="WQG90806.1"/>
    <property type="molecule type" value="Genomic_DNA"/>
</dbReference>
<dbReference type="EMBL" id="FPIZ01000020">
    <property type="protein sequence ID" value="SFW81769.1"/>
    <property type="molecule type" value="Genomic_DNA"/>
</dbReference>
<accession>A0A1K1SBM3</accession>
<reference evidence="2 4" key="2">
    <citation type="submission" date="2023-11" db="EMBL/GenBank/DDBJ databases">
        <title>MicrobeMod: A computational toolkit for identifying prokaryotic methylation and restriction-modification with nanopore sequencing.</title>
        <authorList>
            <person name="Crits-Christoph A."/>
            <person name="Kang S.C."/>
            <person name="Lee H."/>
            <person name="Ostrov N."/>
        </authorList>
    </citation>
    <scope>NUCLEOTIDE SEQUENCE [LARGE SCALE GENOMIC DNA]</scope>
    <source>
        <strain evidence="2 4">ATCC 23090</strain>
    </source>
</reference>
<evidence type="ECO:0000313" key="4">
    <source>
        <dbReference type="Proteomes" id="UP001326715"/>
    </source>
</evidence>
<dbReference type="AlphaFoldDB" id="A0A1K1SBM3"/>
<reference evidence="1 3" key="1">
    <citation type="submission" date="2016-11" db="EMBL/GenBank/DDBJ databases">
        <authorList>
            <person name="Jaros S."/>
            <person name="Januszkiewicz K."/>
            <person name="Wedrychowicz H."/>
        </authorList>
    </citation>
    <scope>NUCLEOTIDE SEQUENCE [LARGE SCALE GENOMIC DNA]</scope>
    <source>
        <strain evidence="1 3">DSM 784</strain>
    </source>
</reference>
<dbReference type="RefSeq" id="WP_072364164.1">
    <property type="nucleotide sequence ID" value="NZ_CP139972.1"/>
</dbReference>
<evidence type="ECO:0000313" key="3">
    <source>
        <dbReference type="Proteomes" id="UP000183788"/>
    </source>
</evidence>
<dbReference type="Proteomes" id="UP001326715">
    <property type="component" value="Chromosome"/>
</dbReference>
<proteinExistence type="predicted"/>
<organism evidence="1 3">
    <name type="scientific">Chitinophaga sancti</name>
    <dbReference type="NCBI Taxonomy" id="1004"/>
    <lineage>
        <taxon>Bacteria</taxon>
        <taxon>Pseudomonadati</taxon>
        <taxon>Bacteroidota</taxon>
        <taxon>Chitinophagia</taxon>
        <taxon>Chitinophagales</taxon>
        <taxon>Chitinophagaceae</taxon>
        <taxon>Chitinophaga</taxon>
    </lineage>
</organism>